<protein>
    <submittedName>
        <fullName evidence="1">Uncharacterized protein</fullName>
    </submittedName>
</protein>
<proteinExistence type="predicted"/>
<comment type="caution">
    <text evidence="1">The sequence shown here is derived from an EMBL/GenBank/DDBJ whole genome shotgun (WGS) entry which is preliminary data.</text>
</comment>
<dbReference type="Proteomes" id="UP001060085">
    <property type="component" value="Linkage Group LG04"/>
</dbReference>
<keyword evidence="2" id="KW-1185">Reference proteome</keyword>
<reference evidence="2" key="1">
    <citation type="journal article" date="2023" name="Nat. Plants">
        <title>Single-cell RNA sequencing provides a high-resolution roadmap for understanding the multicellular compartmentation of specialized metabolism.</title>
        <authorList>
            <person name="Sun S."/>
            <person name="Shen X."/>
            <person name="Li Y."/>
            <person name="Li Y."/>
            <person name="Wang S."/>
            <person name="Li R."/>
            <person name="Zhang H."/>
            <person name="Shen G."/>
            <person name="Guo B."/>
            <person name="Wei J."/>
            <person name="Xu J."/>
            <person name="St-Pierre B."/>
            <person name="Chen S."/>
            <person name="Sun C."/>
        </authorList>
    </citation>
    <scope>NUCLEOTIDE SEQUENCE [LARGE SCALE GENOMIC DNA]</scope>
</reference>
<gene>
    <name evidence="1" type="ORF">M9H77_15354</name>
</gene>
<name>A0ACC0AXL7_CATRO</name>
<dbReference type="EMBL" id="CM044704">
    <property type="protein sequence ID" value="KAI5665501.1"/>
    <property type="molecule type" value="Genomic_DNA"/>
</dbReference>
<evidence type="ECO:0000313" key="2">
    <source>
        <dbReference type="Proteomes" id="UP001060085"/>
    </source>
</evidence>
<organism evidence="1 2">
    <name type="scientific">Catharanthus roseus</name>
    <name type="common">Madagascar periwinkle</name>
    <name type="synonym">Vinca rosea</name>
    <dbReference type="NCBI Taxonomy" id="4058"/>
    <lineage>
        <taxon>Eukaryota</taxon>
        <taxon>Viridiplantae</taxon>
        <taxon>Streptophyta</taxon>
        <taxon>Embryophyta</taxon>
        <taxon>Tracheophyta</taxon>
        <taxon>Spermatophyta</taxon>
        <taxon>Magnoliopsida</taxon>
        <taxon>eudicotyledons</taxon>
        <taxon>Gunneridae</taxon>
        <taxon>Pentapetalae</taxon>
        <taxon>asterids</taxon>
        <taxon>lamiids</taxon>
        <taxon>Gentianales</taxon>
        <taxon>Apocynaceae</taxon>
        <taxon>Rauvolfioideae</taxon>
        <taxon>Vinceae</taxon>
        <taxon>Catharanthinae</taxon>
        <taxon>Catharanthus</taxon>
    </lineage>
</organism>
<evidence type="ECO:0000313" key="1">
    <source>
        <dbReference type="EMBL" id="KAI5665501.1"/>
    </source>
</evidence>
<sequence length="92" mass="10628">MHHITRTFTGKFLIPTVGRSWSLQQIWQIIGENGVLNLAEHKDYVASMFEVLSKRQSIENTMEVRSTEKTSSTDLTVVLLKLLWKPVGMRLR</sequence>
<accession>A0ACC0AXL7</accession>